<comment type="cofactor">
    <cofactor evidence="2">
        <name>Zn(2+)</name>
        <dbReference type="ChEBI" id="CHEBI:29105"/>
    </cofactor>
    <text evidence="2">Binds 1 zinc ion per subunit.</text>
</comment>
<dbReference type="Gene3D" id="3.40.50.10320">
    <property type="entry name" value="LmbE-like"/>
    <property type="match status" value="1"/>
</dbReference>
<dbReference type="EC" id="3.5.1.115" evidence="2"/>
<dbReference type="PANTHER" id="PTHR12993:SF11">
    <property type="entry name" value="N-ACETYLGLUCOSAMINYL-PHOSPHATIDYLINOSITOL DE-N-ACETYLASE"/>
    <property type="match status" value="1"/>
</dbReference>
<feature type="binding site" evidence="2">
    <location>
        <position position="15"/>
    </location>
    <ligand>
        <name>Zn(2+)</name>
        <dbReference type="ChEBI" id="CHEBI:29105"/>
    </ligand>
</feature>
<accession>A0ABN4DCF3</accession>
<dbReference type="Pfam" id="PF02585">
    <property type="entry name" value="PIG-L"/>
    <property type="match status" value="1"/>
</dbReference>
<feature type="binding site" evidence="2">
    <location>
        <position position="12"/>
    </location>
    <ligand>
        <name>Zn(2+)</name>
        <dbReference type="ChEBI" id="CHEBI:29105"/>
    </ligand>
</feature>
<dbReference type="InterPro" id="IPR024078">
    <property type="entry name" value="LmbE-like_dom_sf"/>
</dbReference>
<comment type="subunit">
    <text evidence="2">Monomer.</text>
</comment>
<evidence type="ECO:0000256" key="1">
    <source>
        <dbReference type="ARBA" id="ARBA00022833"/>
    </source>
</evidence>
<dbReference type="Proteomes" id="UP000028504">
    <property type="component" value="Chromosome"/>
</dbReference>
<comment type="function">
    <text evidence="2">A mycothiol (MSH, N-acetylcysteinyl-glucosaminyl-inositol) S-conjugate amidase, it recycles conjugated MSH to the N-acetyl cysteine conjugate (AcCys S-conjugate, a mercapturic acid) and the MSH precursor. Involved in MSH-dependent detoxification of a number of alkylating agents and antibiotics.</text>
</comment>
<name>A0ABN4DCF3_9CORY</name>
<keyword evidence="2" id="KW-0378">Hydrolase</keyword>
<comment type="catalytic activity">
    <reaction evidence="2">
        <text>mycothiol S-conjugate + H2O = an N-acetyl-L-cysteine-S-conjugate + 1D-myo-inositol 2-amino-2-deoxy-alpha-D-glucopyranoside</text>
        <dbReference type="Rhea" id="RHEA:36543"/>
        <dbReference type="ChEBI" id="CHEBI:15377"/>
        <dbReference type="ChEBI" id="CHEBI:58718"/>
        <dbReference type="ChEBI" id="CHEBI:58886"/>
        <dbReference type="ChEBI" id="CHEBI:59633"/>
        <dbReference type="EC" id="3.5.1.115"/>
    </reaction>
</comment>
<dbReference type="RefSeq" id="WP_038604934.1">
    <property type="nucleotide sequence ID" value="NZ_CP008944.1"/>
</dbReference>
<dbReference type="SUPFAM" id="SSF102588">
    <property type="entry name" value="LmbE-like"/>
    <property type="match status" value="1"/>
</dbReference>
<dbReference type="InterPro" id="IPR003737">
    <property type="entry name" value="GlcNAc_PI_deacetylase-related"/>
</dbReference>
<protein>
    <recommendedName>
        <fullName evidence="2">Mycothiol S-conjugate amidase</fullName>
        <ecNumber evidence="2">3.5.1.115</ecNumber>
    </recommendedName>
</protein>
<dbReference type="EMBL" id="CP008944">
    <property type="protein sequence ID" value="AIG63902.1"/>
    <property type="molecule type" value="Genomic_DNA"/>
</dbReference>
<evidence type="ECO:0000313" key="5">
    <source>
        <dbReference type="Proteomes" id="UP000028504"/>
    </source>
</evidence>
<keyword evidence="1 2" id="KW-0862">Zinc</keyword>
<evidence type="ECO:0000313" key="4">
    <source>
        <dbReference type="EMBL" id="AIG63902.1"/>
    </source>
</evidence>
<sequence length="302" mass="34101">MTHTRLLAIHAHPDDESSKGAATLARYADEGHPTMVLTCTGGERGDILNPAMDKPGVKENMVAVRREEMARAVAALGVEHVWLGHIDSGLPQGDPLPPLPEKCFARDDTDEVTREIVQVIRDFRPHVIITYDENGGYPHPDHLKVHEVSMAAWDRAGDRSYAPELGAPWAPLKLYYTHGFVRQRMEMFHQLLLDKGLKSPYAPMIQRWKELDADIMGRVTTQVRCEKYFTNRDNALRAHATQIDPAGAFLATPPAEQARLWPTEEFELARTRVSTDLPEDDLFAGISQRPEERRRQEQQALS</sequence>
<proteinExistence type="inferred from homology"/>
<dbReference type="PANTHER" id="PTHR12993">
    <property type="entry name" value="N-ACETYLGLUCOSAMINYL-PHOSPHATIDYLINOSITOL DE-N-ACETYLASE-RELATED"/>
    <property type="match status" value="1"/>
</dbReference>
<dbReference type="InterPro" id="IPR017811">
    <property type="entry name" value="Mca"/>
</dbReference>
<feature type="binding site" evidence="2">
    <location>
        <position position="142"/>
    </location>
    <ligand>
        <name>Zn(2+)</name>
        <dbReference type="ChEBI" id="CHEBI:29105"/>
    </ligand>
</feature>
<evidence type="ECO:0000256" key="3">
    <source>
        <dbReference type="SAM" id="MobiDB-lite"/>
    </source>
</evidence>
<keyword evidence="2" id="KW-0479">Metal-binding</keyword>
<reference evidence="4 5" key="1">
    <citation type="submission" date="2014-07" db="EMBL/GenBank/DDBJ databases">
        <title>Complete genome sequence of Corynebacterium atypicum DSM 44849: identifiction of the mycolic acid biosynthesis genes.</title>
        <authorList>
            <person name="Tippelt A."/>
            <person name="Mollmann S."/>
            <person name="Albersmeier A."/>
            <person name="Jaenicke S."/>
            <person name="Ruckert C."/>
            <person name="Tauch A."/>
        </authorList>
    </citation>
    <scope>NUCLEOTIDE SEQUENCE [LARGE SCALE GENOMIC DNA]</scope>
    <source>
        <strain evidence="4 5">R2070</strain>
    </source>
</reference>
<feature type="compositionally biased region" description="Basic and acidic residues" evidence="3">
    <location>
        <begin position="289"/>
        <end position="302"/>
    </location>
</feature>
<gene>
    <name evidence="2" type="primary">mca</name>
    <name evidence="4" type="ORF">CATYP_03650</name>
</gene>
<organism evidence="4 5">
    <name type="scientific">Corynebacterium atypicum</name>
    <dbReference type="NCBI Taxonomy" id="191610"/>
    <lineage>
        <taxon>Bacteria</taxon>
        <taxon>Bacillati</taxon>
        <taxon>Actinomycetota</taxon>
        <taxon>Actinomycetes</taxon>
        <taxon>Mycobacteriales</taxon>
        <taxon>Corynebacteriaceae</taxon>
        <taxon>Corynebacterium</taxon>
    </lineage>
</organism>
<feature type="region of interest" description="Disordered" evidence="3">
    <location>
        <begin position="279"/>
        <end position="302"/>
    </location>
</feature>
<comment type="similarity">
    <text evidence="2">Belongs to the MshB deacetylase family. Mca subfamily.</text>
</comment>
<dbReference type="NCBIfam" id="TIGR03446">
    <property type="entry name" value="mycothiol_Mca"/>
    <property type="match status" value="1"/>
</dbReference>
<evidence type="ECO:0000256" key="2">
    <source>
        <dbReference type="HAMAP-Rule" id="MF_01482"/>
    </source>
</evidence>
<dbReference type="HAMAP" id="MF_01482">
    <property type="entry name" value="Mca"/>
    <property type="match status" value="1"/>
</dbReference>
<keyword evidence="5" id="KW-1185">Reference proteome</keyword>